<evidence type="ECO:0000256" key="2">
    <source>
        <dbReference type="SAM" id="MobiDB-lite"/>
    </source>
</evidence>
<accession>A0A9P8QER5</accession>
<gene>
    <name evidence="3" type="ORF">WICPIJ_000998</name>
</gene>
<dbReference type="GO" id="GO:0047443">
    <property type="term" value="F:4-hydroxy-4-methyl-2-oxoglutarate aldolase activity"/>
    <property type="evidence" value="ECO:0007669"/>
    <property type="project" value="TreeGrafter"/>
</dbReference>
<feature type="binding site" evidence="1">
    <location>
        <position position="129"/>
    </location>
    <ligand>
        <name>Mg(2+)</name>
        <dbReference type="ChEBI" id="CHEBI:18420"/>
    </ligand>
</feature>
<keyword evidence="4" id="KW-1185">Reference proteome</keyword>
<reference evidence="3" key="2">
    <citation type="submission" date="2021-01" db="EMBL/GenBank/DDBJ databases">
        <authorList>
            <person name="Schikora-Tamarit M.A."/>
        </authorList>
    </citation>
    <scope>NUCLEOTIDE SEQUENCE</scope>
    <source>
        <strain evidence="3">CBS2887</strain>
    </source>
</reference>
<evidence type="ECO:0000256" key="1">
    <source>
        <dbReference type="PIRSR" id="PIRSR605493-1"/>
    </source>
</evidence>
<dbReference type="AlphaFoldDB" id="A0A9P8QER5"/>
<dbReference type="Gene3D" id="3.50.30.40">
    <property type="entry name" value="Ribonuclease E inhibitor RraA/RraA-like"/>
    <property type="match status" value="1"/>
</dbReference>
<feature type="binding site" evidence="1">
    <location>
        <position position="128"/>
    </location>
    <ligand>
        <name>substrate</name>
    </ligand>
</feature>
<evidence type="ECO:0000313" key="3">
    <source>
        <dbReference type="EMBL" id="KAH3688004.1"/>
    </source>
</evidence>
<keyword evidence="1" id="KW-0460">Magnesium</keyword>
<dbReference type="PANTHER" id="PTHR33254:SF28">
    <property type="entry name" value="4-HYDROXY-4-METHYL-2-OXOGLUTARATE ALDOLASE"/>
    <property type="match status" value="1"/>
</dbReference>
<evidence type="ECO:0000313" key="4">
    <source>
        <dbReference type="Proteomes" id="UP000774326"/>
    </source>
</evidence>
<dbReference type="SUPFAM" id="SSF89562">
    <property type="entry name" value="RraA-like"/>
    <property type="match status" value="1"/>
</dbReference>
<dbReference type="PANTHER" id="PTHR33254">
    <property type="entry name" value="4-HYDROXY-4-METHYL-2-OXOGLUTARATE ALDOLASE 3-RELATED"/>
    <property type="match status" value="1"/>
</dbReference>
<proteinExistence type="predicted"/>
<feature type="region of interest" description="Disordered" evidence="2">
    <location>
        <begin position="216"/>
        <end position="236"/>
    </location>
</feature>
<dbReference type="Pfam" id="PF03737">
    <property type="entry name" value="RraA-like"/>
    <property type="match status" value="1"/>
</dbReference>
<dbReference type="EMBL" id="JAEUBG010000552">
    <property type="protein sequence ID" value="KAH3688004.1"/>
    <property type="molecule type" value="Genomic_DNA"/>
</dbReference>
<dbReference type="InterPro" id="IPR005493">
    <property type="entry name" value="RraA/RraA-like"/>
</dbReference>
<comment type="caution">
    <text evidence="3">The sequence shown here is derived from an EMBL/GenBank/DDBJ whole genome shotgun (WGS) entry which is preliminary data.</text>
</comment>
<dbReference type="Proteomes" id="UP000774326">
    <property type="component" value="Unassembled WGS sequence"/>
</dbReference>
<dbReference type="GO" id="GO:0008948">
    <property type="term" value="F:oxaloacetate decarboxylase activity"/>
    <property type="evidence" value="ECO:0007669"/>
    <property type="project" value="TreeGrafter"/>
</dbReference>
<dbReference type="GO" id="GO:0046872">
    <property type="term" value="F:metal ion binding"/>
    <property type="evidence" value="ECO:0007669"/>
    <property type="project" value="UniProtKB-KW"/>
</dbReference>
<evidence type="ECO:0008006" key="5">
    <source>
        <dbReference type="Google" id="ProtNLM"/>
    </source>
</evidence>
<dbReference type="CDD" id="cd16841">
    <property type="entry name" value="RraA_family"/>
    <property type="match status" value="1"/>
</dbReference>
<organism evidence="3 4">
    <name type="scientific">Wickerhamomyces pijperi</name>
    <name type="common">Yeast</name>
    <name type="synonym">Pichia pijperi</name>
    <dbReference type="NCBI Taxonomy" id="599730"/>
    <lineage>
        <taxon>Eukaryota</taxon>
        <taxon>Fungi</taxon>
        <taxon>Dikarya</taxon>
        <taxon>Ascomycota</taxon>
        <taxon>Saccharomycotina</taxon>
        <taxon>Saccharomycetes</taxon>
        <taxon>Phaffomycetales</taxon>
        <taxon>Wickerhamomycetaceae</taxon>
        <taxon>Wickerhamomyces</taxon>
    </lineage>
</organism>
<feature type="binding site" evidence="1">
    <location>
        <begin position="106"/>
        <end position="109"/>
    </location>
    <ligand>
        <name>substrate</name>
    </ligand>
</feature>
<dbReference type="InterPro" id="IPR036704">
    <property type="entry name" value="RraA/RraA-like_sf"/>
</dbReference>
<comment type="cofactor">
    <cofactor evidence="1">
        <name>Mg(2+)</name>
        <dbReference type="ChEBI" id="CHEBI:18420"/>
    </cofactor>
</comment>
<sequence>MSNSIQQTLKQYTPCDISDALQATAKLANGGYFPNLTYYTPSSSANESIVGPAYTVLFAPLDDPRPATKLNYIDHIPKGSVLVIGLTPELQLSNAPYVTVNNALYGGLMSTRAQYLGCVASVVFGRIRDLNEHRQLQHPVFALGLGSAAANGKTVKCVGVEVDLSILVSEGVSEVIKPGELIIGDENGVVRIPHTVDMDKLLDYIPRRVEADQRASEDIKAGEEAGVSQKKHRANL</sequence>
<keyword evidence="1" id="KW-0479">Metal-binding</keyword>
<name>A0A9P8QER5_WICPI</name>
<reference evidence="3" key="1">
    <citation type="journal article" date="2021" name="Open Biol.">
        <title>Shared evolutionary footprints suggest mitochondrial oxidative damage underlies multiple complex I losses in fungi.</title>
        <authorList>
            <person name="Schikora-Tamarit M.A."/>
            <person name="Marcet-Houben M."/>
            <person name="Nosek J."/>
            <person name="Gabaldon T."/>
        </authorList>
    </citation>
    <scope>NUCLEOTIDE SEQUENCE</scope>
    <source>
        <strain evidence="3">CBS2887</strain>
    </source>
</reference>
<dbReference type="OrthoDB" id="1476984at2759"/>
<protein>
    <recommendedName>
        <fullName evidence="5">4-hydroxy-4-methyl-2-oxoglutarate aldolase</fullName>
    </recommendedName>
</protein>